<feature type="transmembrane region" description="Helical" evidence="1">
    <location>
        <begin position="44"/>
        <end position="62"/>
    </location>
</feature>
<accession>A0A9D1X3N9</accession>
<dbReference type="Pfam" id="PF19484">
    <property type="entry name" value="DUF6020"/>
    <property type="match status" value="1"/>
</dbReference>
<dbReference type="AlphaFoldDB" id="A0A9D1X3N9"/>
<evidence type="ECO:0000313" key="2">
    <source>
        <dbReference type="EMBL" id="HIX71962.1"/>
    </source>
</evidence>
<feature type="transmembrane region" description="Helical" evidence="1">
    <location>
        <begin position="307"/>
        <end position="325"/>
    </location>
</feature>
<feature type="transmembrane region" description="Helical" evidence="1">
    <location>
        <begin position="156"/>
        <end position="179"/>
    </location>
</feature>
<feature type="transmembrane region" description="Helical" evidence="1">
    <location>
        <begin position="356"/>
        <end position="374"/>
    </location>
</feature>
<proteinExistence type="predicted"/>
<sequence>MIIRLILCFFTAVALTMRFALPEELGELAGGSKMLNIFYNFQLSLSGTMAASTVILIALILLERYLSRKQAKRDLLLGFFSFVVAVVWAMGESFREVDSLALWHAGAGQAAKTVVYIVGITWFLMEIGALLTVFLEGRWDWKWKEGRLKKMYAAHPFALPFLGLTVCWLPHLLLSYPAAMCVDGWNQMLQFFGVQKFTSHHPPVHTILMGLTEKLGLTVGSANLGLFLHIVLQTLVFALIMAYMFSAMRKLSAPLWLRILSFVIAIVSPYYTQYIGLIVKDNLYSYFILLFVIEVIYMLVQGQEYWHSKRHLLLLAVSVIGSLLFRNNGQYVIYPMMLLILIILIAQRRKESGRRALAVAAVVFLASASIAVGTQSCLMQRYGIADGSIKEALSLPFQQTARYVKEHGDEVTKEERKAIRAVLPYQKLGERYDPKISDPVKDTYRTEASTKDLMNYLAVWLQQGLKHPVTYIEATMNQNYYLLYPLAENTTLYDAAETDKVAAGMLAEELGVHEVPLIQKLDRWRTGVNKVLFTLPVFGLLSSMAVFNLILIYLCYGSIKKRIPQMALVLMPLLLSDAVIVLAPVIKGHPRYAFPVIYSIPIVFAAFLYLRNAKELRKNFA</sequence>
<gene>
    <name evidence="2" type="ORF">H9849_02955</name>
</gene>
<feature type="transmembrane region" description="Helical" evidence="1">
    <location>
        <begin position="592"/>
        <end position="610"/>
    </location>
</feature>
<keyword evidence="1" id="KW-0812">Transmembrane</keyword>
<reference evidence="2" key="1">
    <citation type="journal article" date="2021" name="PeerJ">
        <title>Extensive microbial diversity within the chicken gut microbiome revealed by metagenomics and culture.</title>
        <authorList>
            <person name="Gilroy R."/>
            <person name="Ravi A."/>
            <person name="Getino M."/>
            <person name="Pursley I."/>
            <person name="Horton D.L."/>
            <person name="Alikhan N.F."/>
            <person name="Baker D."/>
            <person name="Gharbi K."/>
            <person name="Hall N."/>
            <person name="Watson M."/>
            <person name="Adriaenssens E.M."/>
            <person name="Foster-Nyarko E."/>
            <person name="Jarju S."/>
            <person name="Secka A."/>
            <person name="Antonio M."/>
            <person name="Oren A."/>
            <person name="Chaudhuri R.R."/>
            <person name="La Ragione R."/>
            <person name="Hildebrand F."/>
            <person name="Pallen M.J."/>
        </authorList>
    </citation>
    <scope>NUCLEOTIDE SEQUENCE</scope>
    <source>
        <strain evidence="2">ChiSxjej3B15-1167</strain>
    </source>
</reference>
<protein>
    <submittedName>
        <fullName evidence="2">Uncharacterized protein</fullName>
    </submittedName>
</protein>
<evidence type="ECO:0000256" key="1">
    <source>
        <dbReference type="SAM" id="Phobius"/>
    </source>
</evidence>
<organism evidence="2 3">
    <name type="scientific">Candidatus Anaerobutyricum stercoripullorum</name>
    <dbReference type="NCBI Taxonomy" id="2838456"/>
    <lineage>
        <taxon>Bacteria</taxon>
        <taxon>Bacillati</taxon>
        <taxon>Bacillota</taxon>
        <taxon>Clostridia</taxon>
        <taxon>Lachnospirales</taxon>
        <taxon>Lachnospiraceae</taxon>
        <taxon>Anaerobutyricum</taxon>
    </lineage>
</organism>
<feature type="transmembrane region" description="Helical" evidence="1">
    <location>
        <begin position="331"/>
        <end position="347"/>
    </location>
</feature>
<feature type="transmembrane region" description="Helical" evidence="1">
    <location>
        <begin position="74"/>
        <end position="94"/>
    </location>
</feature>
<dbReference type="InterPro" id="IPR046062">
    <property type="entry name" value="DUF6020"/>
</dbReference>
<feature type="transmembrane region" description="Helical" evidence="1">
    <location>
        <begin position="114"/>
        <end position="135"/>
    </location>
</feature>
<feature type="transmembrane region" description="Helical" evidence="1">
    <location>
        <begin position="283"/>
        <end position="300"/>
    </location>
</feature>
<dbReference type="EMBL" id="DXEQ01000087">
    <property type="protein sequence ID" value="HIX71962.1"/>
    <property type="molecule type" value="Genomic_DNA"/>
</dbReference>
<feature type="transmembrane region" description="Helical" evidence="1">
    <location>
        <begin position="531"/>
        <end position="556"/>
    </location>
</feature>
<feature type="transmembrane region" description="Helical" evidence="1">
    <location>
        <begin position="255"/>
        <end position="271"/>
    </location>
</feature>
<dbReference type="Proteomes" id="UP000886805">
    <property type="component" value="Unassembled WGS sequence"/>
</dbReference>
<name>A0A9D1X3N9_9FIRM</name>
<feature type="transmembrane region" description="Helical" evidence="1">
    <location>
        <begin position="224"/>
        <end position="243"/>
    </location>
</feature>
<keyword evidence="1" id="KW-1133">Transmembrane helix</keyword>
<reference evidence="2" key="2">
    <citation type="submission" date="2021-04" db="EMBL/GenBank/DDBJ databases">
        <authorList>
            <person name="Gilroy R."/>
        </authorList>
    </citation>
    <scope>NUCLEOTIDE SEQUENCE</scope>
    <source>
        <strain evidence="2">ChiSxjej3B15-1167</strain>
    </source>
</reference>
<comment type="caution">
    <text evidence="2">The sequence shown here is derived from an EMBL/GenBank/DDBJ whole genome shotgun (WGS) entry which is preliminary data.</text>
</comment>
<evidence type="ECO:0000313" key="3">
    <source>
        <dbReference type="Proteomes" id="UP000886805"/>
    </source>
</evidence>
<keyword evidence="1" id="KW-0472">Membrane</keyword>
<feature type="transmembrane region" description="Helical" evidence="1">
    <location>
        <begin position="568"/>
        <end position="586"/>
    </location>
</feature>